<keyword evidence="1 8" id="KW-0813">Transport</keyword>
<comment type="function">
    <text evidence="8">Part of the ABC transporter complex PotABCD involved in spermidine/putrescine import. Responsible for energy coupling to the transport system.</text>
</comment>
<comment type="subunit">
    <text evidence="8">The complex is composed of two ATP-binding proteins (PotA), two transmembrane proteins (PotB and PotC) and a solute-binding protein (PotD).</text>
</comment>
<gene>
    <name evidence="8" type="primary">potA</name>
    <name evidence="10" type="ORF">VSX56_18770</name>
</gene>
<dbReference type="EMBL" id="JAYWLC010000030">
    <property type="protein sequence ID" value="MER5173803.1"/>
    <property type="molecule type" value="Genomic_DNA"/>
</dbReference>
<dbReference type="InterPro" id="IPR008995">
    <property type="entry name" value="Mo/tungstate-bd_C_term_dom"/>
</dbReference>
<comment type="catalytic activity">
    <reaction evidence="8">
        <text>ATP + H2O + polyamine-[polyamine-binding protein]Side 1 = ADP + phosphate + polyamineSide 2 + [polyamine-binding protein]Side 1.</text>
        <dbReference type="EC" id="7.6.2.11"/>
    </reaction>
</comment>
<dbReference type="InterPro" id="IPR050093">
    <property type="entry name" value="ABC_SmlMolc_Importer"/>
</dbReference>
<evidence type="ECO:0000313" key="11">
    <source>
        <dbReference type="Proteomes" id="UP001438953"/>
    </source>
</evidence>
<dbReference type="Pfam" id="PF00005">
    <property type="entry name" value="ABC_tran"/>
    <property type="match status" value="1"/>
</dbReference>
<dbReference type="Gene3D" id="2.40.50.100">
    <property type="match status" value="1"/>
</dbReference>
<evidence type="ECO:0000256" key="5">
    <source>
        <dbReference type="ARBA" id="ARBA00022840"/>
    </source>
</evidence>
<dbReference type="Gene3D" id="3.40.50.300">
    <property type="entry name" value="P-loop containing nucleotide triphosphate hydrolases"/>
    <property type="match status" value="1"/>
</dbReference>
<dbReference type="InterPro" id="IPR003439">
    <property type="entry name" value="ABC_transporter-like_ATP-bd"/>
</dbReference>
<keyword evidence="5 8" id="KW-0067">ATP-binding</keyword>
<dbReference type="InterPro" id="IPR017871">
    <property type="entry name" value="ABC_transporter-like_CS"/>
</dbReference>
<dbReference type="SUPFAM" id="SSF52540">
    <property type="entry name" value="P-loop containing nucleoside triphosphate hydrolases"/>
    <property type="match status" value="1"/>
</dbReference>
<evidence type="ECO:0000256" key="4">
    <source>
        <dbReference type="ARBA" id="ARBA00022741"/>
    </source>
</evidence>
<name>A0ABV1SLL4_9RHOB</name>
<keyword evidence="4 8" id="KW-0547">Nucleotide-binding</keyword>
<evidence type="ECO:0000256" key="3">
    <source>
        <dbReference type="ARBA" id="ARBA00022519"/>
    </source>
</evidence>
<dbReference type="SMART" id="SM00382">
    <property type="entry name" value="AAA"/>
    <property type="match status" value="1"/>
</dbReference>
<evidence type="ECO:0000256" key="1">
    <source>
        <dbReference type="ARBA" id="ARBA00022448"/>
    </source>
</evidence>
<dbReference type="InterPro" id="IPR027417">
    <property type="entry name" value="P-loop_NTPase"/>
</dbReference>
<accession>A0ABV1SLL4</accession>
<keyword evidence="7 8" id="KW-0472">Membrane</keyword>
<comment type="caution">
    <text evidence="10">The sequence shown here is derived from an EMBL/GenBank/DDBJ whole genome shotgun (WGS) entry which is preliminary data.</text>
</comment>
<reference evidence="10 11" key="2">
    <citation type="submission" date="2024-06" db="EMBL/GenBank/DDBJ databases">
        <title>Thioclava kandeliae sp. nov. from a rhizosphere soil sample of Kandelia candel in a mangrove.</title>
        <authorList>
            <person name="Mu T."/>
        </authorList>
    </citation>
    <scope>NUCLEOTIDE SEQUENCE [LARGE SCALE GENOMIC DNA]</scope>
    <source>
        <strain evidence="10 11">CPCC 100088</strain>
    </source>
</reference>
<evidence type="ECO:0000259" key="9">
    <source>
        <dbReference type="PROSITE" id="PS50893"/>
    </source>
</evidence>
<dbReference type="InterPro" id="IPR005893">
    <property type="entry name" value="PotA-like"/>
</dbReference>
<evidence type="ECO:0000256" key="2">
    <source>
        <dbReference type="ARBA" id="ARBA00022475"/>
    </source>
</evidence>
<comment type="similarity">
    <text evidence="8">Belongs to the ABC transporter superfamily. Spermidine/putrescine importer (TC 3.A.1.11.1) family.</text>
</comment>
<feature type="domain" description="ABC transporter" evidence="9">
    <location>
        <begin position="19"/>
        <end position="249"/>
    </location>
</feature>
<dbReference type="GO" id="GO:0005524">
    <property type="term" value="F:ATP binding"/>
    <property type="evidence" value="ECO:0007669"/>
    <property type="project" value="UniProtKB-KW"/>
</dbReference>
<dbReference type="PANTHER" id="PTHR42781">
    <property type="entry name" value="SPERMIDINE/PUTRESCINE IMPORT ATP-BINDING PROTEIN POTA"/>
    <property type="match status" value="1"/>
</dbReference>
<proteinExistence type="inferred from homology"/>
<dbReference type="Proteomes" id="UP001438953">
    <property type="component" value="Unassembled WGS sequence"/>
</dbReference>
<keyword evidence="2 8" id="KW-1003">Cell membrane</keyword>
<dbReference type="InterPro" id="IPR013611">
    <property type="entry name" value="Transp-assoc_OB_typ2"/>
</dbReference>
<keyword evidence="3" id="KW-0997">Cell inner membrane</keyword>
<dbReference type="RefSeq" id="WP_350939113.1">
    <property type="nucleotide sequence ID" value="NZ_JAYWLC010000030.1"/>
</dbReference>
<dbReference type="PANTHER" id="PTHR42781:SF5">
    <property type="entry name" value="PUTRESCINE TRANSPORT ATP-BINDING PROTEIN POTG"/>
    <property type="match status" value="1"/>
</dbReference>
<dbReference type="SUPFAM" id="SSF50331">
    <property type="entry name" value="MOP-like"/>
    <property type="match status" value="1"/>
</dbReference>
<evidence type="ECO:0000313" key="10">
    <source>
        <dbReference type="EMBL" id="MER5173803.1"/>
    </source>
</evidence>
<dbReference type="PROSITE" id="PS00211">
    <property type="entry name" value="ABC_TRANSPORTER_1"/>
    <property type="match status" value="1"/>
</dbReference>
<sequence>MTDTIDYSTQSVATVKSFLRIENVSKCFGSVRAVDNLSFDIAQGELFALLGGSGCGKTTLLRMLAGFETPSSGRIYIDGLDVTDTPPYERPVNMMFQSYALFPHMNVEQNIGYGLKHEKISLEQRKARVREMLDLVQLSELGKRKPHQISGGQRQRVALARALARLPKVLLLDEPLGALDKKLREQTQFELHNIQKKTGITFVVVTHDQDEAMTLADRIAVMNKGVIQQIGSPNDIYEFPQTSFVADFIGSINLYDCVAVSSSGGKVIVDVPAMGQNVAITSDLHPMLGQPLKLALRPEKVTLSRGEDVLQDNVLSGRVADRAYYGKETLYRVAMPSGEIMMVTDVNAQRQSLSARLRQNDLVRLGFSKGSAILFEA</sequence>
<dbReference type="EC" id="7.6.2.11" evidence="8"/>
<evidence type="ECO:0000256" key="7">
    <source>
        <dbReference type="ARBA" id="ARBA00023136"/>
    </source>
</evidence>
<organism evidence="10 11">
    <name type="scientific">Thioclava kandeliae</name>
    <dbReference type="NCBI Taxonomy" id="3070818"/>
    <lineage>
        <taxon>Bacteria</taxon>
        <taxon>Pseudomonadati</taxon>
        <taxon>Pseudomonadota</taxon>
        <taxon>Alphaproteobacteria</taxon>
        <taxon>Rhodobacterales</taxon>
        <taxon>Paracoccaceae</taxon>
        <taxon>Thioclava</taxon>
    </lineage>
</organism>
<dbReference type="PROSITE" id="PS50893">
    <property type="entry name" value="ABC_TRANSPORTER_2"/>
    <property type="match status" value="1"/>
</dbReference>
<evidence type="ECO:0000256" key="6">
    <source>
        <dbReference type="ARBA" id="ARBA00022967"/>
    </source>
</evidence>
<keyword evidence="6 8" id="KW-1278">Translocase</keyword>
<reference evidence="10 11" key="1">
    <citation type="submission" date="2024-01" db="EMBL/GenBank/DDBJ databases">
        <authorList>
            <person name="Deng Y."/>
            <person name="Su J."/>
        </authorList>
    </citation>
    <scope>NUCLEOTIDE SEQUENCE [LARGE SCALE GENOMIC DNA]</scope>
    <source>
        <strain evidence="10 11">CPCC 100088</strain>
    </source>
</reference>
<keyword evidence="11" id="KW-1185">Reference proteome</keyword>
<dbReference type="NCBIfam" id="TIGR01187">
    <property type="entry name" value="potA"/>
    <property type="match status" value="1"/>
</dbReference>
<protein>
    <recommendedName>
        <fullName evidence="8">Spermidine/putrescine import ATP-binding protein PotA</fullName>
        <ecNumber evidence="8">7.6.2.11</ecNumber>
    </recommendedName>
</protein>
<evidence type="ECO:0000256" key="8">
    <source>
        <dbReference type="RuleBase" id="RU364083"/>
    </source>
</evidence>
<dbReference type="Pfam" id="PF08402">
    <property type="entry name" value="TOBE_2"/>
    <property type="match status" value="1"/>
</dbReference>
<dbReference type="InterPro" id="IPR003593">
    <property type="entry name" value="AAA+_ATPase"/>
</dbReference>